<dbReference type="AlphaFoldDB" id="A0A3B1AJY4"/>
<organism evidence="1">
    <name type="scientific">hydrothermal vent metagenome</name>
    <dbReference type="NCBI Taxonomy" id="652676"/>
    <lineage>
        <taxon>unclassified sequences</taxon>
        <taxon>metagenomes</taxon>
        <taxon>ecological metagenomes</taxon>
    </lineage>
</organism>
<dbReference type="InterPro" id="IPR010982">
    <property type="entry name" value="Lambda_DNA-bd_dom_sf"/>
</dbReference>
<protein>
    <recommendedName>
        <fullName evidence="2">HTH cro/C1-type domain-containing protein</fullName>
    </recommendedName>
</protein>
<reference evidence="1" key="1">
    <citation type="submission" date="2018-06" db="EMBL/GenBank/DDBJ databases">
        <authorList>
            <person name="Zhirakovskaya E."/>
        </authorList>
    </citation>
    <scope>NUCLEOTIDE SEQUENCE</scope>
</reference>
<evidence type="ECO:0000313" key="1">
    <source>
        <dbReference type="EMBL" id="VAW99707.1"/>
    </source>
</evidence>
<gene>
    <name evidence="1" type="ORF">MNBD_GAMMA22-2891</name>
</gene>
<dbReference type="SUPFAM" id="SSF47413">
    <property type="entry name" value="lambda repressor-like DNA-binding domains"/>
    <property type="match status" value="1"/>
</dbReference>
<proteinExistence type="predicted"/>
<accession>A0A3B1AJY4</accession>
<dbReference type="EMBL" id="UOFS01000040">
    <property type="protein sequence ID" value="VAW99707.1"/>
    <property type="molecule type" value="Genomic_DNA"/>
</dbReference>
<sequence length="88" mass="9683">MKQSPVQKEAFIAVINQIIAAGKQQHPRITAKELATRSGITPETLSRMKNRGSGDYSVIDAMARIVGLRLSLEPNDDTQAAIRKGEFF</sequence>
<dbReference type="GO" id="GO:0003677">
    <property type="term" value="F:DNA binding"/>
    <property type="evidence" value="ECO:0007669"/>
    <property type="project" value="InterPro"/>
</dbReference>
<evidence type="ECO:0008006" key="2">
    <source>
        <dbReference type="Google" id="ProtNLM"/>
    </source>
</evidence>
<name>A0A3B1AJY4_9ZZZZ</name>